<organism evidence="1 2">
    <name type="scientific">Paenibacillus contaminans</name>
    <dbReference type="NCBI Taxonomy" id="450362"/>
    <lineage>
        <taxon>Bacteria</taxon>
        <taxon>Bacillati</taxon>
        <taxon>Bacillota</taxon>
        <taxon>Bacilli</taxon>
        <taxon>Bacillales</taxon>
        <taxon>Paenibacillaceae</taxon>
        <taxon>Paenibacillus</taxon>
    </lineage>
</organism>
<name>A0A329MGM8_9BACL</name>
<dbReference type="Gene3D" id="2.60.120.560">
    <property type="entry name" value="Exo-inulinase, domain 1"/>
    <property type="match status" value="1"/>
</dbReference>
<gene>
    <name evidence="1" type="ORF">DQG23_24235</name>
</gene>
<accession>A0A329MGM8</accession>
<dbReference type="InterPro" id="IPR013320">
    <property type="entry name" value="ConA-like_dom_sf"/>
</dbReference>
<evidence type="ECO:0000313" key="1">
    <source>
        <dbReference type="EMBL" id="RAV18842.1"/>
    </source>
</evidence>
<dbReference type="Proteomes" id="UP000250369">
    <property type="component" value="Unassembled WGS sequence"/>
</dbReference>
<protein>
    <submittedName>
        <fullName evidence="1">Uncharacterized protein</fullName>
    </submittedName>
</protein>
<dbReference type="AlphaFoldDB" id="A0A329MGM8"/>
<dbReference type="Pfam" id="PF13385">
    <property type="entry name" value="Laminin_G_3"/>
    <property type="match status" value="1"/>
</dbReference>
<dbReference type="SUPFAM" id="SSF49899">
    <property type="entry name" value="Concanavalin A-like lectins/glucanases"/>
    <property type="match status" value="1"/>
</dbReference>
<comment type="caution">
    <text evidence="1">The sequence shown here is derived from an EMBL/GenBank/DDBJ whole genome shotgun (WGS) entry which is preliminary data.</text>
</comment>
<proteinExistence type="predicted"/>
<evidence type="ECO:0000313" key="2">
    <source>
        <dbReference type="Proteomes" id="UP000250369"/>
    </source>
</evidence>
<reference evidence="1 2" key="1">
    <citation type="journal article" date="2009" name="Int. J. Syst. Evol. Microbiol.">
        <title>Paenibacillus contaminans sp. nov., isolated from a contaminated laboratory plate.</title>
        <authorList>
            <person name="Chou J.H."/>
            <person name="Lee J.H."/>
            <person name="Lin M.C."/>
            <person name="Chang P.S."/>
            <person name="Arun A.B."/>
            <person name="Young C.C."/>
            <person name="Chen W.M."/>
        </authorList>
    </citation>
    <scope>NUCLEOTIDE SEQUENCE [LARGE SCALE GENOMIC DNA]</scope>
    <source>
        <strain evidence="1 2">CKOBP-6</strain>
    </source>
</reference>
<sequence>MQYNKTNWVDHIIDGLGNVIQQGTPVSAGNLNKLERGLKDASVQLSSELAAQAAHSGVLDFIATFIAGVLPVTATHGKGAVGTPIPSQYLTYQNQLGISDFSTLINGAKVDVSGLNPATTGGNNRVFFPAPPVSGERDDLVYLEAWRDLTTQDWKVRIRTVAGIDFSSYTKDGFMGTQGNVNVQPQGGNAAPLTLPFVWSTSDSYWKYGVFKAFDYRGTGGVADPAPKDPGLYIAGDGTDGAKGVLKSYDGYVYAIPLFKVRRRNSGGYSTNNPNGAIDYFENVSITTLAAIASTTQSYIDVSALNGLKAGDKVSVPGSSRVNVIKVISGLRLFLDQPYYTSDVAAGSVVALRGNASDRPDGLYSNIIDERDITDLRHKTYLVAPPYQQLLTDGLDQHLRGVTQPERRKAMRTTYVGVRKTPIDSNHIFYASFDSNRSPEIGSTTSNTLPTAPLFKPAATGSGVYFNNTGGHVVTQNIDAFPISVEAFVIPEDHSAIGGDAAYLFALTNAPSTDMIAIWLKKPNDIRLRVIDNGVPRESSSYNFQPGRSHHVRLTITTDKVRMYINGNMIGELSHTLTAARVNNNLYLGFTAGGWGVKATISDFAVSKIDRGATFATLPSDFIAGYADITPALNYQRRINSDVLTPQKSYAVAKVQNQTQERGVTVTKGTGVNTAAWEAGDKIKVRGWAGEIIGGVIDSDTALGKILRNDGTTDTLYVGDTSKFSVNDTIQLVRESDFTISSTRTITAVNSANGTITVNTAINTSVVYLLFETTASTSSPVVRAIIAGTSTTVPGTWANLGTNEAEFTLGTLPGGLDVEEIIIEYSLNMAAGQGGLFQVYSNILGGEANGKKLVKGTQAVTDDFAGKIIGSTTVNPNKAYSATNGTTATPGAPGTEFTQADYDAIKTLDASLKTVTTSVNGQAAAIVVSKDIIRMFEDKGGKLPGVYTVAEKVAWLKVNIGKMNAFATVCGTGPAGNMARTSVWNANTNSWTAVNSTTNGVPTRIGMATTTVLSNFIDANGFAHFLCYADPSDGVTTSAIFLDYVNIELEVVSKAGYDILVPENPRRDAGLSGLLYVRRQTREVESLFSGNDEDNGIIVIGDYVPTQEFTGVFTGGVNGAKDVLLGMQGFVTVAGTNKAYAYDASNQYANAITRLLGPGDDLNYKVDPQSLVSTVAYDSVNSSGVIRYWNADIPHTGQGLAVGAYSDGIPLWASKVAEFLSGMPSLVEYNGELLLRVSLRKRSAASATGLGAGAYYYFRLPGRPLIKL</sequence>
<dbReference type="OrthoDB" id="2944087at2"/>
<dbReference type="EMBL" id="QMFB01000015">
    <property type="protein sequence ID" value="RAV18842.1"/>
    <property type="molecule type" value="Genomic_DNA"/>
</dbReference>
<dbReference type="RefSeq" id="WP_113033460.1">
    <property type="nucleotide sequence ID" value="NZ_QMFB01000015.1"/>
</dbReference>
<keyword evidence="2" id="KW-1185">Reference proteome</keyword>